<accession>A0A0U0ZV69</accession>
<name>A0A0U0ZV69_9MYCO</name>
<dbReference type="AlphaFoldDB" id="A0A0U0ZV69"/>
<gene>
    <name evidence="1" type="ORF">ERS075579_04927</name>
</gene>
<evidence type="ECO:0000313" key="2">
    <source>
        <dbReference type="Proteomes" id="UP000045782"/>
    </source>
</evidence>
<sequence>MSDKEALPAGTEVVIYGQPLWLGVIVSGPDENLLGNVSYRIRCENGEIVKRAPSIVVRRTDFATSWHVWKDDQVIAGGPEISRERMDQYAAEHGGEVLYGWPEGHPEAQAPAQ</sequence>
<dbReference type="Proteomes" id="UP000045782">
    <property type="component" value="Unassembled WGS sequence"/>
</dbReference>
<reference evidence="1 2" key="1">
    <citation type="submission" date="2015-03" db="EMBL/GenBank/DDBJ databases">
        <authorList>
            <person name="Murphy D."/>
        </authorList>
    </citation>
    <scope>NUCLEOTIDE SEQUENCE [LARGE SCALE GENOMIC DNA]</scope>
    <source>
        <strain evidence="1 2">PAP088</strain>
    </source>
</reference>
<dbReference type="RefSeq" id="WP_052525031.1">
    <property type="nucleotide sequence ID" value="NZ_CP014951.1"/>
</dbReference>
<protein>
    <submittedName>
        <fullName evidence="1">Uncharacterized protein</fullName>
    </submittedName>
</protein>
<proteinExistence type="predicted"/>
<evidence type="ECO:0000313" key="1">
    <source>
        <dbReference type="EMBL" id="CPV70888.1"/>
    </source>
</evidence>
<organism evidence="1 2">
    <name type="scientific">Mycobacteroides abscessus</name>
    <dbReference type="NCBI Taxonomy" id="36809"/>
    <lineage>
        <taxon>Bacteria</taxon>
        <taxon>Bacillati</taxon>
        <taxon>Actinomycetota</taxon>
        <taxon>Actinomycetes</taxon>
        <taxon>Mycobacteriales</taxon>
        <taxon>Mycobacteriaceae</taxon>
        <taxon>Mycobacteroides</taxon>
    </lineage>
</organism>
<dbReference type="EMBL" id="CSWP01000012">
    <property type="protein sequence ID" value="CPV70888.1"/>
    <property type="molecule type" value="Genomic_DNA"/>
</dbReference>